<feature type="coiled-coil region" evidence="1">
    <location>
        <begin position="51"/>
        <end position="158"/>
    </location>
</feature>
<organism evidence="2 3">
    <name type="scientific">Vicia faba</name>
    <name type="common">Broad bean</name>
    <name type="synonym">Faba vulgaris</name>
    <dbReference type="NCBI Taxonomy" id="3906"/>
    <lineage>
        <taxon>Eukaryota</taxon>
        <taxon>Viridiplantae</taxon>
        <taxon>Streptophyta</taxon>
        <taxon>Embryophyta</taxon>
        <taxon>Tracheophyta</taxon>
        <taxon>Spermatophyta</taxon>
        <taxon>Magnoliopsida</taxon>
        <taxon>eudicotyledons</taxon>
        <taxon>Gunneridae</taxon>
        <taxon>Pentapetalae</taxon>
        <taxon>rosids</taxon>
        <taxon>fabids</taxon>
        <taxon>Fabales</taxon>
        <taxon>Fabaceae</taxon>
        <taxon>Papilionoideae</taxon>
        <taxon>50 kb inversion clade</taxon>
        <taxon>NPAAA clade</taxon>
        <taxon>Hologalegina</taxon>
        <taxon>IRL clade</taxon>
        <taxon>Fabeae</taxon>
        <taxon>Vicia</taxon>
    </lineage>
</organism>
<proteinExistence type="predicted"/>
<reference evidence="2 3" key="1">
    <citation type="submission" date="2023-01" db="EMBL/GenBank/DDBJ databases">
        <authorList>
            <person name="Kreplak J."/>
        </authorList>
    </citation>
    <scope>NUCLEOTIDE SEQUENCE [LARGE SCALE GENOMIC DNA]</scope>
</reference>
<sequence>MRGAHRRIKRASSLSCGSLDSEYFSSDGTEFSDFSPRISQRERYSPLVDTVEDLETQNSSETNELEANEVRQIRAKNGELEKALSELHAKLKNNEERAMSKTADLMALIEEKVKRYRNEASKQKKEFTDKINVMQQNLESACNKNTNLESQLENQREKFHNI</sequence>
<keyword evidence="1" id="KW-0175">Coiled coil</keyword>
<gene>
    <name evidence="2" type="ORF">VFH_I235640</name>
</gene>
<evidence type="ECO:0000256" key="1">
    <source>
        <dbReference type="SAM" id="Coils"/>
    </source>
</evidence>
<protein>
    <submittedName>
        <fullName evidence="2">Uncharacterized protein</fullName>
    </submittedName>
</protein>
<evidence type="ECO:0000313" key="2">
    <source>
        <dbReference type="EMBL" id="CAI8586040.1"/>
    </source>
</evidence>
<dbReference type="AlphaFoldDB" id="A0AAV0YJ63"/>
<evidence type="ECO:0000313" key="3">
    <source>
        <dbReference type="Proteomes" id="UP001157006"/>
    </source>
</evidence>
<dbReference type="Proteomes" id="UP001157006">
    <property type="component" value="Chromosome 1L"/>
</dbReference>
<keyword evidence="3" id="KW-1185">Reference proteome</keyword>
<accession>A0AAV0YJ63</accession>
<name>A0AAV0YJ63_VICFA</name>
<dbReference type="EMBL" id="OX451736">
    <property type="protein sequence ID" value="CAI8586040.1"/>
    <property type="molecule type" value="Genomic_DNA"/>
</dbReference>